<dbReference type="InterPro" id="IPR050492">
    <property type="entry name" value="Bact_metal-bind_prot9"/>
</dbReference>
<dbReference type="NCBIfam" id="NF007091">
    <property type="entry name" value="PRK09545.1"/>
    <property type="match status" value="1"/>
</dbReference>
<evidence type="ECO:0000256" key="13">
    <source>
        <dbReference type="SAM" id="SignalP"/>
    </source>
</evidence>
<dbReference type="RefSeq" id="WP_328586301.1">
    <property type="nucleotide sequence ID" value="NZ_FRBW01000003.1"/>
</dbReference>
<evidence type="ECO:0000256" key="2">
    <source>
        <dbReference type="ARBA" id="ARBA00011028"/>
    </source>
</evidence>
<evidence type="ECO:0000313" key="15">
    <source>
        <dbReference type="Proteomes" id="UP000186002"/>
    </source>
</evidence>
<evidence type="ECO:0000256" key="10">
    <source>
        <dbReference type="ARBA" id="ARBA00023065"/>
    </source>
</evidence>
<evidence type="ECO:0000256" key="3">
    <source>
        <dbReference type="ARBA" id="ARBA00015915"/>
    </source>
</evidence>
<dbReference type="Pfam" id="PF01297">
    <property type="entry name" value="ZnuA"/>
    <property type="match status" value="1"/>
</dbReference>
<evidence type="ECO:0000313" key="14">
    <source>
        <dbReference type="EMBL" id="SHM70600.1"/>
    </source>
</evidence>
<proteinExistence type="inferred from homology"/>
<keyword evidence="9" id="KW-0864">Zinc transport</keyword>
<comment type="similarity">
    <text evidence="2">Belongs to the bacterial solute-binding protein 9 family.</text>
</comment>
<dbReference type="SUPFAM" id="SSF53807">
    <property type="entry name" value="Helical backbone' metal receptor"/>
    <property type="match status" value="1"/>
</dbReference>
<evidence type="ECO:0000256" key="1">
    <source>
        <dbReference type="ARBA" id="ARBA00004418"/>
    </source>
</evidence>
<keyword evidence="5" id="KW-0479">Metal-binding</keyword>
<sequence>MSSLKPLSRSRRLASILGLATALSTASAAAALADAPNVVTSIKPLQSLAASIMEGVGTPSVLIDGAASPHGYSLKPSQASQLQNANLVFWIGESLETSLEKPLSSLAGNADVVELMQAKGLHLVPFRLGNGFGPHVHEGEGGGHDGHDHDEAHAHDAGHDGHHDHEGHDHGAADHDDHGQDHEGGEEGHHHEGTDPHLWLDPENARIMAATMADHLAAADPANAGTYKANFDKLSARLSELEAGIRTELEPVQGKTFVVFHDAYHYFEDRFGLAASGSITLNPESPPGADRIREIQQRIKTDGVVCVFGEPQFEPKLVSVVLEGTDARMATLDPLGTGLTNGPGLYAELLQGIAKTMNTCLSGK</sequence>
<keyword evidence="8" id="KW-0862">Zinc</keyword>
<evidence type="ECO:0000256" key="12">
    <source>
        <dbReference type="SAM" id="MobiDB-lite"/>
    </source>
</evidence>
<name>A0A1M7KYB7_9HYPH</name>
<organism evidence="14 15">
    <name type="scientific">Roseibium suaedae</name>
    <dbReference type="NCBI Taxonomy" id="735517"/>
    <lineage>
        <taxon>Bacteria</taxon>
        <taxon>Pseudomonadati</taxon>
        <taxon>Pseudomonadota</taxon>
        <taxon>Alphaproteobacteria</taxon>
        <taxon>Hyphomicrobiales</taxon>
        <taxon>Stappiaceae</taxon>
        <taxon>Roseibium</taxon>
    </lineage>
</organism>
<feature type="region of interest" description="Disordered" evidence="12">
    <location>
        <begin position="134"/>
        <end position="199"/>
    </location>
</feature>
<evidence type="ECO:0000256" key="6">
    <source>
        <dbReference type="ARBA" id="ARBA00022729"/>
    </source>
</evidence>
<dbReference type="STRING" id="735517.SAMN05444272_3016"/>
<dbReference type="AlphaFoldDB" id="A0A1M7KYB7"/>
<dbReference type="InterPro" id="IPR035520">
    <property type="entry name" value="ZnuA"/>
</dbReference>
<feature type="compositionally biased region" description="Basic and acidic residues" evidence="12">
    <location>
        <begin position="135"/>
        <end position="199"/>
    </location>
</feature>
<reference evidence="14 15" key="1">
    <citation type="submission" date="2016-11" db="EMBL/GenBank/DDBJ databases">
        <authorList>
            <person name="Jaros S."/>
            <person name="Januszkiewicz K."/>
            <person name="Wedrychowicz H."/>
        </authorList>
    </citation>
    <scope>NUCLEOTIDE SEQUENCE [LARGE SCALE GENOMIC DNA]</scope>
    <source>
        <strain evidence="14 15">DSM 22153</strain>
    </source>
</reference>
<evidence type="ECO:0000256" key="4">
    <source>
        <dbReference type="ARBA" id="ARBA00022448"/>
    </source>
</evidence>
<dbReference type="PANTHER" id="PTHR42953:SF3">
    <property type="entry name" value="HIGH-AFFINITY ZINC UPTAKE SYSTEM PROTEIN ZNUA"/>
    <property type="match status" value="1"/>
</dbReference>
<keyword evidence="11" id="KW-1015">Disulfide bond</keyword>
<dbReference type="GO" id="GO:0046872">
    <property type="term" value="F:metal ion binding"/>
    <property type="evidence" value="ECO:0007669"/>
    <property type="project" value="UniProtKB-KW"/>
</dbReference>
<evidence type="ECO:0000256" key="7">
    <source>
        <dbReference type="ARBA" id="ARBA00022764"/>
    </source>
</evidence>
<feature type="chain" id="PRO_5012703489" description="High-affinity zinc uptake system protein ZnuA" evidence="13">
    <location>
        <begin position="29"/>
        <end position="364"/>
    </location>
</feature>
<dbReference type="GO" id="GO:0006829">
    <property type="term" value="P:zinc ion transport"/>
    <property type="evidence" value="ECO:0007669"/>
    <property type="project" value="UniProtKB-KW"/>
</dbReference>
<dbReference type="InterPro" id="IPR006127">
    <property type="entry name" value="ZnuA-like"/>
</dbReference>
<comment type="subcellular location">
    <subcellularLocation>
        <location evidence="1">Periplasm</location>
    </subcellularLocation>
</comment>
<keyword evidence="10" id="KW-0406">Ion transport</keyword>
<feature type="signal peptide" evidence="13">
    <location>
        <begin position="1"/>
        <end position="28"/>
    </location>
</feature>
<dbReference type="Gene3D" id="3.40.50.1980">
    <property type="entry name" value="Nitrogenase molybdenum iron protein domain"/>
    <property type="match status" value="3"/>
</dbReference>
<evidence type="ECO:0000256" key="5">
    <source>
        <dbReference type="ARBA" id="ARBA00022723"/>
    </source>
</evidence>
<evidence type="ECO:0000256" key="9">
    <source>
        <dbReference type="ARBA" id="ARBA00022906"/>
    </source>
</evidence>
<keyword evidence="15" id="KW-1185">Reference proteome</keyword>
<evidence type="ECO:0000256" key="11">
    <source>
        <dbReference type="ARBA" id="ARBA00023157"/>
    </source>
</evidence>
<keyword evidence="7" id="KW-0574">Periplasm</keyword>
<dbReference type="EMBL" id="FRBW01000003">
    <property type="protein sequence ID" value="SHM70600.1"/>
    <property type="molecule type" value="Genomic_DNA"/>
</dbReference>
<dbReference type="PANTHER" id="PTHR42953">
    <property type="entry name" value="HIGH-AFFINITY ZINC UPTAKE SYSTEM PROTEIN ZNUA-RELATED"/>
    <property type="match status" value="1"/>
</dbReference>
<keyword evidence="6 13" id="KW-0732">Signal</keyword>
<dbReference type="GO" id="GO:0042597">
    <property type="term" value="C:periplasmic space"/>
    <property type="evidence" value="ECO:0007669"/>
    <property type="project" value="UniProtKB-SubCell"/>
</dbReference>
<keyword evidence="4" id="KW-0813">Transport</keyword>
<evidence type="ECO:0000256" key="8">
    <source>
        <dbReference type="ARBA" id="ARBA00022833"/>
    </source>
</evidence>
<gene>
    <name evidence="14" type="ORF">SAMN05444272_3016</name>
</gene>
<dbReference type="Proteomes" id="UP000186002">
    <property type="component" value="Unassembled WGS sequence"/>
</dbReference>
<protein>
    <recommendedName>
        <fullName evidence="3">High-affinity zinc uptake system protein ZnuA</fullName>
    </recommendedName>
</protein>
<dbReference type="CDD" id="cd01019">
    <property type="entry name" value="ZnuA"/>
    <property type="match status" value="1"/>
</dbReference>
<accession>A0A1M7KYB7</accession>